<gene>
    <name evidence="2" type="ORF">PMEA_00028887</name>
</gene>
<organism evidence="2 3">
    <name type="scientific">Pocillopora meandrina</name>
    <dbReference type="NCBI Taxonomy" id="46732"/>
    <lineage>
        <taxon>Eukaryota</taxon>
        <taxon>Metazoa</taxon>
        <taxon>Cnidaria</taxon>
        <taxon>Anthozoa</taxon>
        <taxon>Hexacorallia</taxon>
        <taxon>Scleractinia</taxon>
        <taxon>Astrocoeniina</taxon>
        <taxon>Pocilloporidae</taxon>
        <taxon>Pocillopora</taxon>
    </lineage>
</organism>
<evidence type="ECO:0000256" key="1">
    <source>
        <dbReference type="SAM" id="MobiDB-lite"/>
    </source>
</evidence>
<evidence type="ECO:0000313" key="2">
    <source>
        <dbReference type="EMBL" id="CAH3042576.1"/>
    </source>
</evidence>
<feature type="region of interest" description="Disordered" evidence="1">
    <location>
        <begin position="250"/>
        <end position="287"/>
    </location>
</feature>
<proteinExistence type="predicted"/>
<feature type="region of interest" description="Disordered" evidence="1">
    <location>
        <begin position="165"/>
        <end position="189"/>
    </location>
</feature>
<comment type="caution">
    <text evidence="2">The sequence shown here is derived from an EMBL/GenBank/DDBJ whole genome shotgun (WGS) entry which is preliminary data.</text>
</comment>
<name>A0AAU9W1M5_9CNID</name>
<reference evidence="2 3" key="1">
    <citation type="submission" date="2022-05" db="EMBL/GenBank/DDBJ databases">
        <authorList>
            <consortium name="Genoscope - CEA"/>
            <person name="William W."/>
        </authorList>
    </citation>
    <scope>NUCLEOTIDE SEQUENCE [LARGE SCALE GENOMIC DNA]</scope>
</reference>
<keyword evidence="3" id="KW-1185">Reference proteome</keyword>
<evidence type="ECO:0000313" key="3">
    <source>
        <dbReference type="Proteomes" id="UP001159428"/>
    </source>
</evidence>
<dbReference type="Proteomes" id="UP001159428">
    <property type="component" value="Unassembled WGS sequence"/>
</dbReference>
<dbReference type="EMBL" id="CALNXJ010000006">
    <property type="protein sequence ID" value="CAH3042576.1"/>
    <property type="molecule type" value="Genomic_DNA"/>
</dbReference>
<feature type="compositionally biased region" description="Basic and acidic residues" evidence="1">
    <location>
        <begin position="258"/>
        <end position="287"/>
    </location>
</feature>
<protein>
    <submittedName>
        <fullName evidence="2">Uncharacterized protein</fullName>
    </submittedName>
</protein>
<sequence length="287" mass="32239">MLPSNPTAENVPLSCIKANVATSVHQLLPTLPSIGKRDASSFEKPQTKVKSTVKRLLPNIPMPEKLSLPSIEPTVVKAQLKGCSRRQRFLPSVPVLPTIKRQLSPVLEEMEATTEGVHTAEGEQTKGVHPVETAQSKVHSPPEGNMLQSREMKQKDNSLFDPNEEAVAPKAALESAGEERPPNQNDYLPENYRTKRIETKQKPKKITKGNQKCFEEQIVRTATPSSTCGKPKLGKRGRFWRHLDRKTSFTRHSVRQRKRDEGKISSITAHDRERPYKCSTERQKTAV</sequence>
<accession>A0AAU9W1M5</accession>
<dbReference type="AlphaFoldDB" id="A0AAU9W1M5"/>